<evidence type="ECO:0000256" key="1">
    <source>
        <dbReference type="SAM" id="MobiDB-lite"/>
    </source>
</evidence>
<dbReference type="Proteomes" id="UP000784294">
    <property type="component" value="Unassembled WGS sequence"/>
</dbReference>
<proteinExistence type="predicted"/>
<sequence length="128" mass="14037">MNGASLYFPSLPSSLGLSFGLSTCAPSVLFHPHAGVSYLVRHKSNRLAFFYYTRKRDSSLVSGSNQAARHGPQRLTSDLAAGRTLLGLLKRPAPPRRGSPLFCLSWPGRQLTDPPAEQDRRQQASMQV</sequence>
<evidence type="ECO:0000313" key="3">
    <source>
        <dbReference type="Proteomes" id="UP000784294"/>
    </source>
</evidence>
<dbReference type="EMBL" id="CAAALY010284707">
    <property type="protein sequence ID" value="VEL43742.1"/>
    <property type="molecule type" value="Genomic_DNA"/>
</dbReference>
<accession>A0A3S5C9B3</accession>
<feature type="region of interest" description="Disordered" evidence="1">
    <location>
        <begin position="90"/>
        <end position="128"/>
    </location>
</feature>
<keyword evidence="3" id="KW-1185">Reference proteome</keyword>
<evidence type="ECO:0000313" key="2">
    <source>
        <dbReference type="EMBL" id="VEL43742.1"/>
    </source>
</evidence>
<reference evidence="2" key="1">
    <citation type="submission" date="2018-11" db="EMBL/GenBank/DDBJ databases">
        <authorList>
            <consortium name="Pathogen Informatics"/>
        </authorList>
    </citation>
    <scope>NUCLEOTIDE SEQUENCE</scope>
</reference>
<dbReference type="AlphaFoldDB" id="A0A3S5C9B3"/>
<protein>
    <submittedName>
        <fullName evidence="2">Uncharacterized protein</fullName>
    </submittedName>
</protein>
<gene>
    <name evidence="2" type="ORF">PXEA_LOCUS37182</name>
</gene>
<name>A0A3S5C9B3_9PLAT</name>
<organism evidence="2 3">
    <name type="scientific">Protopolystoma xenopodis</name>
    <dbReference type="NCBI Taxonomy" id="117903"/>
    <lineage>
        <taxon>Eukaryota</taxon>
        <taxon>Metazoa</taxon>
        <taxon>Spiralia</taxon>
        <taxon>Lophotrochozoa</taxon>
        <taxon>Platyhelminthes</taxon>
        <taxon>Monogenea</taxon>
        <taxon>Polyopisthocotylea</taxon>
        <taxon>Polystomatidea</taxon>
        <taxon>Polystomatidae</taxon>
        <taxon>Protopolystoma</taxon>
    </lineage>
</organism>
<comment type="caution">
    <text evidence="2">The sequence shown here is derived from an EMBL/GenBank/DDBJ whole genome shotgun (WGS) entry which is preliminary data.</text>
</comment>